<protein>
    <submittedName>
        <fullName evidence="1">Uncharacterized protein</fullName>
    </submittedName>
</protein>
<evidence type="ECO:0000313" key="1">
    <source>
        <dbReference type="EMBL" id="GLT17527.1"/>
    </source>
</evidence>
<sequence>MYSFLPSLVIYSNKINTKKAITSGNASNVLVGTFCKERRFSSKGEKINSGIMIIQSTEL</sequence>
<dbReference type="Proteomes" id="UP001157138">
    <property type="component" value="Unassembled WGS sequence"/>
</dbReference>
<accession>A0ABQ6EWF0</accession>
<keyword evidence="2" id="KW-1185">Reference proteome</keyword>
<comment type="caution">
    <text evidence="1">The sequence shown here is derived from an EMBL/GenBank/DDBJ whole genome shotgun (WGS) entry which is preliminary data.</text>
</comment>
<reference evidence="2" key="1">
    <citation type="journal article" date="2019" name="Int. J. Syst. Evol. Microbiol.">
        <title>The Global Catalogue of Microorganisms (GCM) 10K type strain sequencing project: providing services to taxonomists for standard genome sequencing and annotation.</title>
        <authorList>
            <consortium name="The Broad Institute Genomics Platform"/>
            <consortium name="The Broad Institute Genome Sequencing Center for Infectious Disease"/>
            <person name="Wu L."/>
            <person name="Ma J."/>
        </authorList>
    </citation>
    <scope>NUCLEOTIDE SEQUENCE [LARGE SCALE GENOMIC DNA]</scope>
    <source>
        <strain evidence="2">NBRC 108723</strain>
    </source>
</reference>
<gene>
    <name evidence="1" type="ORF">GCM10007938_13040</name>
</gene>
<evidence type="ECO:0000313" key="2">
    <source>
        <dbReference type="Proteomes" id="UP001157138"/>
    </source>
</evidence>
<organism evidence="1 2">
    <name type="scientific">Vibrio zhanjiangensis</name>
    <dbReference type="NCBI Taxonomy" id="1046128"/>
    <lineage>
        <taxon>Bacteria</taxon>
        <taxon>Pseudomonadati</taxon>
        <taxon>Pseudomonadota</taxon>
        <taxon>Gammaproteobacteria</taxon>
        <taxon>Vibrionales</taxon>
        <taxon>Vibrionaceae</taxon>
        <taxon>Vibrio</taxon>
    </lineage>
</organism>
<proteinExistence type="predicted"/>
<dbReference type="EMBL" id="BSPW01000023">
    <property type="protein sequence ID" value="GLT17527.1"/>
    <property type="molecule type" value="Genomic_DNA"/>
</dbReference>
<name>A0ABQ6EWF0_9VIBR</name>